<dbReference type="PROSITE" id="PS50158">
    <property type="entry name" value="ZF_CCHC"/>
    <property type="match status" value="3"/>
</dbReference>
<feature type="compositionally biased region" description="Polar residues" evidence="3">
    <location>
        <begin position="833"/>
        <end position="845"/>
    </location>
</feature>
<feature type="region of interest" description="Disordered" evidence="3">
    <location>
        <begin position="45"/>
        <end position="102"/>
    </location>
</feature>
<feature type="compositionally biased region" description="Low complexity" evidence="3">
    <location>
        <begin position="441"/>
        <end position="453"/>
    </location>
</feature>
<dbReference type="GO" id="GO:0006397">
    <property type="term" value="P:mRNA processing"/>
    <property type="evidence" value="ECO:0007669"/>
    <property type="project" value="UniProtKB-KW"/>
</dbReference>
<dbReference type="SMART" id="SM00343">
    <property type="entry name" value="ZnF_C2HC"/>
    <property type="match status" value="3"/>
</dbReference>
<dbReference type="SUPFAM" id="SSF57756">
    <property type="entry name" value="Retrovirus zinc finger-like domains"/>
    <property type="match status" value="2"/>
</dbReference>
<evidence type="ECO:0000256" key="1">
    <source>
        <dbReference type="ARBA" id="ARBA00022664"/>
    </source>
</evidence>
<organism evidence="6 7">
    <name type="scientific">Cryptococcus floricola</name>
    <dbReference type="NCBI Taxonomy" id="2591691"/>
    <lineage>
        <taxon>Eukaryota</taxon>
        <taxon>Fungi</taxon>
        <taxon>Dikarya</taxon>
        <taxon>Basidiomycota</taxon>
        <taxon>Agaricomycotina</taxon>
        <taxon>Tremellomycetes</taxon>
        <taxon>Tremellales</taxon>
        <taxon>Cryptococcaceae</taxon>
        <taxon>Cryptococcus</taxon>
    </lineage>
</organism>
<keyword evidence="2" id="KW-0479">Metal-binding</keyword>
<feature type="domain" description="CCHC-type" evidence="5">
    <location>
        <begin position="118"/>
        <end position="133"/>
    </location>
</feature>
<evidence type="ECO:0000313" key="6">
    <source>
        <dbReference type="EMBL" id="TYJ53056.1"/>
    </source>
</evidence>
<evidence type="ECO:0000256" key="4">
    <source>
        <dbReference type="SAM" id="SignalP"/>
    </source>
</evidence>
<dbReference type="InterPro" id="IPR036875">
    <property type="entry name" value="Znf_CCHC_sf"/>
</dbReference>
<dbReference type="Proteomes" id="UP000322245">
    <property type="component" value="Unassembled WGS sequence"/>
</dbReference>
<feature type="compositionally biased region" description="Low complexity" evidence="3">
    <location>
        <begin position="375"/>
        <end position="387"/>
    </location>
</feature>
<dbReference type="AlphaFoldDB" id="A0A5D3ATI2"/>
<evidence type="ECO:0000256" key="2">
    <source>
        <dbReference type="PROSITE-ProRule" id="PRU00047"/>
    </source>
</evidence>
<gene>
    <name evidence="6" type="ORF">B9479_006336</name>
</gene>
<feature type="compositionally biased region" description="Low complexity" evidence="3">
    <location>
        <begin position="474"/>
        <end position="483"/>
    </location>
</feature>
<feature type="compositionally biased region" description="Low complexity" evidence="3">
    <location>
        <begin position="951"/>
        <end position="962"/>
    </location>
</feature>
<feature type="compositionally biased region" description="Low complexity" evidence="3">
    <location>
        <begin position="798"/>
        <end position="812"/>
    </location>
</feature>
<accession>A0A5D3ATI2</accession>
<evidence type="ECO:0000313" key="7">
    <source>
        <dbReference type="Proteomes" id="UP000322245"/>
    </source>
</evidence>
<keyword evidence="7" id="KW-1185">Reference proteome</keyword>
<dbReference type="GO" id="GO:0008270">
    <property type="term" value="F:zinc ion binding"/>
    <property type="evidence" value="ECO:0007669"/>
    <property type="project" value="UniProtKB-KW"/>
</dbReference>
<feature type="compositionally biased region" description="Low complexity" evidence="3">
    <location>
        <begin position="929"/>
        <end position="941"/>
    </location>
</feature>
<feature type="domain" description="CCHC-type" evidence="5">
    <location>
        <begin position="165"/>
        <end position="180"/>
    </location>
</feature>
<dbReference type="Pfam" id="PF00098">
    <property type="entry name" value="zf-CCHC"/>
    <property type="match status" value="3"/>
</dbReference>
<evidence type="ECO:0000259" key="5">
    <source>
        <dbReference type="PROSITE" id="PS50158"/>
    </source>
</evidence>
<keyword evidence="4" id="KW-0732">Signal</keyword>
<feature type="region of interest" description="Disordered" evidence="3">
    <location>
        <begin position="189"/>
        <end position="524"/>
    </location>
</feature>
<feature type="chain" id="PRO_5023126331" description="CCHC-type domain-containing protein" evidence="4">
    <location>
        <begin position="22"/>
        <end position="999"/>
    </location>
</feature>
<feature type="signal peptide" evidence="4">
    <location>
        <begin position="1"/>
        <end position="21"/>
    </location>
</feature>
<keyword evidence="2" id="KW-0863">Zinc-finger</keyword>
<dbReference type="InterPro" id="IPR001878">
    <property type="entry name" value="Znf_CCHC"/>
</dbReference>
<feature type="compositionally biased region" description="Basic and acidic residues" evidence="3">
    <location>
        <begin position="861"/>
        <end position="882"/>
    </location>
</feature>
<keyword evidence="1" id="KW-0507">mRNA processing</keyword>
<evidence type="ECO:0000256" key="3">
    <source>
        <dbReference type="SAM" id="MobiDB-lite"/>
    </source>
</evidence>
<proteinExistence type="predicted"/>
<dbReference type="InterPro" id="IPR051714">
    <property type="entry name" value="Znf_CCHC_NABP"/>
</dbReference>
<protein>
    <recommendedName>
        <fullName evidence="5">CCHC-type domain-containing protein</fullName>
    </recommendedName>
</protein>
<feature type="compositionally biased region" description="Polar residues" evidence="3">
    <location>
        <begin position="214"/>
        <end position="225"/>
    </location>
</feature>
<feature type="compositionally biased region" description="Gly residues" evidence="3">
    <location>
        <begin position="336"/>
        <end position="364"/>
    </location>
</feature>
<feature type="compositionally biased region" description="Low complexity" evidence="3">
    <location>
        <begin position="898"/>
        <end position="913"/>
    </location>
</feature>
<reference evidence="6 7" key="1">
    <citation type="submission" date="2017-05" db="EMBL/GenBank/DDBJ databases">
        <title>The Genome Sequence of Tsuchiyaea wingfieldii DSM 27421.</title>
        <authorList>
            <person name="Cuomo C."/>
            <person name="Passer A."/>
            <person name="Billmyre B."/>
            <person name="Heitman J."/>
        </authorList>
    </citation>
    <scope>NUCLEOTIDE SEQUENCE [LARGE SCALE GENOMIC DNA]</scope>
    <source>
        <strain evidence="6 7">DSM 27421</strain>
    </source>
</reference>
<feature type="domain" description="CCHC-type" evidence="5">
    <location>
        <begin position="141"/>
        <end position="156"/>
    </location>
</feature>
<name>A0A5D3ATI2_9TREE</name>
<dbReference type="GO" id="GO:0003676">
    <property type="term" value="F:nucleic acid binding"/>
    <property type="evidence" value="ECO:0007669"/>
    <property type="project" value="InterPro"/>
</dbReference>
<dbReference type="Gene3D" id="4.10.60.10">
    <property type="entry name" value="Zinc finger, CCHC-type"/>
    <property type="match status" value="3"/>
</dbReference>
<feature type="region of interest" description="Disordered" evidence="3">
    <location>
        <begin position="688"/>
        <end position="999"/>
    </location>
</feature>
<feature type="compositionally biased region" description="Low complexity" evidence="3">
    <location>
        <begin position="190"/>
        <end position="213"/>
    </location>
</feature>
<dbReference type="PANTHER" id="PTHR23002">
    <property type="entry name" value="ZINC FINGER CCHC DOMAIN CONTAINING PROTEIN"/>
    <property type="match status" value="1"/>
</dbReference>
<keyword evidence="2" id="KW-0862">Zinc</keyword>
<feature type="compositionally biased region" description="Basic and acidic residues" evidence="3">
    <location>
        <begin position="272"/>
        <end position="285"/>
    </location>
</feature>
<sequence length="999" mass="99838">MPSSIFFSLLLGLFRFTSSSGQNDRIAARQEGTFGLYKASDTWASDIQTMSNEDDGGWGGPPDDAPAQPSGGGWGGPPDDAPAQPSGGGWGDAPVSAGFGGDSQNAGGYGGGGGGGGCFKCGQDGHFARECPNAEQFGSECYRCHKRGHFARECPESGGGGGQECFKCNQVGHISRDCPSAFGARDNGYAQRGQSQRSFGGSQAGSASVQQSQPTDSWGNDNAQPASGGLRAWGDSAPAQESNDADDGGWGSAPATPVDWSVPPPRTYPPAKDLHLGQIDADRDGGIGIHVSSLTTGRPWEKQFVPPSVDQGWGGFKRRGGSKSGSQAGRSERGSQYGGGGGGGFDAASGGGRFGGPSGGGWGGDAPQQSNDSWGAPASAPQAPAGGESRWSAAPEPASTNSNDDDDDDAGGWGATPAVIRAPAPASEPSAQHSSSFAEEPATTPTSAQQSTSWADDISPEPQAEAEEAGGWGAEPASSAPAASGGGGGWGDDTPAPSGGGGGWGDDTPAPSGGGVALGTTPMAVVVEAEEEAGDASNVDKTVTLLENAPVLVVPDEQAAVMAASNVANKATFPENAPTGLIKVEASVTDVTNAVISPESAPTVEVMAASSVANKDTFPENAPTGLVKVEASVTDVTNASRECPNGGGGGGYGNSGPRYSGFGAPVTGTNSVSLSTAGEVTGWGARKAFLAQESEHGSNTGWGGRPKPAAPPPVESNWGGAPVATDDGNGDAGGWGAPVATDDGDDDAGGWGAPTPKAGNTNLPTEDAGGWGEAAPAPAANNGGGWNAISPQAGKQASDSQSSFGGSNSQRSTGPRQPWSERRHLQQAPGGFDQSSNGFDQSGFNQGFGGGAARSNWGNEGRADQPGKWGHDGFEDLQRDNQSKGSRGSRGPPRAFHLQQINALLQNQATAQQRAPGGFGGSNGQHDNGYGARSSSQASRGGSAGGGDWGGQSASGPAQSSGEDAGGWGDSTDMPDLEGLKISDSGVPDQAAEEDFGGW</sequence>
<dbReference type="EMBL" id="NIDF01000104">
    <property type="protein sequence ID" value="TYJ53056.1"/>
    <property type="molecule type" value="Genomic_DNA"/>
</dbReference>
<comment type="caution">
    <text evidence="6">The sequence shown here is derived from an EMBL/GenBank/DDBJ whole genome shotgun (WGS) entry which is preliminary data.</text>
</comment>